<evidence type="ECO:0000256" key="1">
    <source>
        <dbReference type="ARBA" id="ARBA00004141"/>
    </source>
</evidence>
<dbReference type="InterPro" id="IPR011701">
    <property type="entry name" value="MFS"/>
</dbReference>
<sequence length="523" mass="58228">MICIKEDMVQHTIKRYVSFEEPQPKKAEKDEKRRIASVIFLTLTQLTMSFDAVAQTGISSLLQNYFNISDSTKTTFSTVATSLELMSMLLLFLFGDRLPRKHLMTCSIAAWLVCNILSLFSTPGAFWLFLLTRTVSSACWSMFVVLCPVIISDMFKDEVLGKALMFNSLANYLGSVISSSITSWFASTGLPWQAGLIPGPILVMVLLLLLVIVMPGKRHHSKLREGEYLLDTKNLFKIKSFLLLTFGASFTSFYFRAHGAWLPSLIEKGWNTSSGAYLGLTHSGVSSITIIIELLGVIIGLPLLVWIAESMQYATGPSFFRRHGGFARAMPAILFFLALVTIGCSVGELASMDRSFIGLAIFTFFLAVAASPFVTLITQMLLNVAPPKQRASAIAATRLVVGLLAGWSAQLVGMLSDILRGSSAEAVDDFRALRISFYTLLAFLGIAAMLYFALIKVYPEDVIRSKMLIDFEDEEMDDEVLEKERKPLIRRQRSREPVRQRADTVFDRLSRRNTLDAGYALLI</sequence>
<evidence type="ECO:0000256" key="7">
    <source>
        <dbReference type="SAM" id="Phobius"/>
    </source>
</evidence>
<dbReference type="Gene3D" id="1.20.1250.20">
    <property type="entry name" value="MFS general substrate transporter like domains"/>
    <property type="match status" value="2"/>
</dbReference>
<keyword evidence="10" id="KW-1185">Reference proteome</keyword>
<feature type="domain" description="Major facilitator superfamily (MFS) profile" evidence="8">
    <location>
        <begin position="37"/>
        <end position="459"/>
    </location>
</feature>
<feature type="transmembrane region" description="Helical" evidence="7">
    <location>
        <begin position="235"/>
        <end position="255"/>
    </location>
</feature>
<evidence type="ECO:0000313" key="9">
    <source>
        <dbReference type="EMBL" id="GMT12485.1"/>
    </source>
</evidence>
<dbReference type="GO" id="GO:0016020">
    <property type="term" value="C:membrane"/>
    <property type="evidence" value="ECO:0007669"/>
    <property type="project" value="UniProtKB-SubCell"/>
</dbReference>
<dbReference type="PANTHER" id="PTHR23505">
    <property type="entry name" value="SPINSTER"/>
    <property type="match status" value="1"/>
</dbReference>
<feature type="transmembrane region" description="Helical" evidence="7">
    <location>
        <begin position="74"/>
        <end position="95"/>
    </location>
</feature>
<feature type="transmembrane region" description="Helical" evidence="7">
    <location>
        <begin position="288"/>
        <end position="308"/>
    </location>
</feature>
<dbReference type="PANTHER" id="PTHR23505:SF79">
    <property type="entry name" value="PROTEIN SPINSTER"/>
    <property type="match status" value="1"/>
</dbReference>
<dbReference type="GO" id="GO:0022857">
    <property type="term" value="F:transmembrane transporter activity"/>
    <property type="evidence" value="ECO:0007669"/>
    <property type="project" value="InterPro"/>
</dbReference>
<dbReference type="Proteomes" id="UP001432322">
    <property type="component" value="Unassembled WGS sequence"/>
</dbReference>
<keyword evidence="5 7" id="KW-0472">Membrane</keyword>
<feature type="transmembrane region" description="Helical" evidence="7">
    <location>
        <begin position="102"/>
        <end position="120"/>
    </location>
</feature>
<feature type="transmembrane region" description="Helical" evidence="7">
    <location>
        <begin position="329"/>
        <end position="350"/>
    </location>
</feature>
<comment type="subcellular location">
    <subcellularLocation>
        <location evidence="1">Membrane</location>
        <topology evidence="1">Multi-pass membrane protein</topology>
    </subcellularLocation>
</comment>
<reference evidence="9" key="1">
    <citation type="submission" date="2023-10" db="EMBL/GenBank/DDBJ databases">
        <title>Genome assembly of Pristionchus species.</title>
        <authorList>
            <person name="Yoshida K."/>
            <person name="Sommer R.J."/>
        </authorList>
    </citation>
    <scope>NUCLEOTIDE SEQUENCE</scope>
    <source>
        <strain evidence="9">RS5133</strain>
    </source>
</reference>
<evidence type="ECO:0000256" key="4">
    <source>
        <dbReference type="ARBA" id="ARBA00022989"/>
    </source>
</evidence>
<name>A0AAV5UYY0_9BILA</name>
<gene>
    <name evidence="9" type="ORF">PFISCL1PPCAC_3782</name>
</gene>
<dbReference type="Pfam" id="PF07690">
    <property type="entry name" value="MFS_1"/>
    <property type="match status" value="1"/>
</dbReference>
<comment type="caution">
    <text evidence="9">The sequence shown here is derived from an EMBL/GenBank/DDBJ whole genome shotgun (WGS) entry which is preliminary data.</text>
</comment>
<protein>
    <recommendedName>
        <fullName evidence="8">Major facilitator superfamily (MFS) profile domain-containing protein</fullName>
    </recommendedName>
</protein>
<evidence type="ECO:0000259" key="8">
    <source>
        <dbReference type="PROSITE" id="PS50850"/>
    </source>
</evidence>
<feature type="transmembrane region" description="Helical" evidence="7">
    <location>
        <begin position="126"/>
        <end position="151"/>
    </location>
</feature>
<feature type="transmembrane region" description="Helical" evidence="7">
    <location>
        <begin position="394"/>
        <end position="415"/>
    </location>
</feature>
<feature type="transmembrane region" description="Helical" evidence="7">
    <location>
        <begin position="192"/>
        <end position="214"/>
    </location>
</feature>
<dbReference type="EMBL" id="BTSY01000001">
    <property type="protein sequence ID" value="GMT12485.1"/>
    <property type="molecule type" value="Genomic_DNA"/>
</dbReference>
<feature type="transmembrane region" description="Helical" evidence="7">
    <location>
        <begin position="163"/>
        <end position="186"/>
    </location>
</feature>
<dbReference type="SUPFAM" id="SSF103473">
    <property type="entry name" value="MFS general substrate transporter"/>
    <property type="match status" value="1"/>
</dbReference>
<evidence type="ECO:0000256" key="5">
    <source>
        <dbReference type="ARBA" id="ARBA00023136"/>
    </source>
</evidence>
<keyword evidence="2" id="KW-0813">Transport</keyword>
<dbReference type="InterPro" id="IPR020846">
    <property type="entry name" value="MFS_dom"/>
</dbReference>
<keyword evidence="3 7" id="KW-0812">Transmembrane</keyword>
<accession>A0AAV5UYY0</accession>
<comment type="similarity">
    <text evidence="6">Belongs to the major facilitator superfamily. Spinster (TC 2.A.1.49) family.</text>
</comment>
<keyword evidence="4 7" id="KW-1133">Transmembrane helix</keyword>
<feature type="transmembrane region" description="Helical" evidence="7">
    <location>
        <begin position="435"/>
        <end position="458"/>
    </location>
</feature>
<evidence type="ECO:0000256" key="2">
    <source>
        <dbReference type="ARBA" id="ARBA00022448"/>
    </source>
</evidence>
<evidence type="ECO:0000256" key="6">
    <source>
        <dbReference type="ARBA" id="ARBA00024338"/>
    </source>
</evidence>
<organism evidence="9 10">
    <name type="scientific">Pristionchus fissidentatus</name>
    <dbReference type="NCBI Taxonomy" id="1538716"/>
    <lineage>
        <taxon>Eukaryota</taxon>
        <taxon>Metazoa</taxon>
        <taxon>Ecdysozoa</taxon>
        <taxon>Nematoda</taxon>
        <taxon>Chromadorea</taxon>
        <taxon>Rhabditida</taxon>
        <taxon>Rhabditina</taxon>
        <taxon>Diplogasteromorpha</taxon>
        <taxon>Diplogasteroidea</taxon>
        <taxon>Neodiplogasteridae</taxon>
        <taxon>Pristionchus</taxon>
    </lineage>
</organism>
<dbReference type="InterPro" id="IPR036259">
    <property type="entry name" value="MFS_trans_sf"/>
</dbReference>
<evidence type="ECO:0000313" key="10">
    <source>
        <dbReference type="Proteomes" id="UP001432322"/>
    </source>
</evidence>
<dbReference type="AlphaFoldDB" id="A0AAV5UYY0"/>
<dbReference type="InterPro" id="IPR044770">
    <property type="entry name" value="MFS_spinster-like"/>
</dbReference>
<dbReference type="PROSITE" id="PS50850">
    <property type="entry name" value="MFS"/>
    <property type="match status" value="1"/>
</dbReference>
<feature type="transmembrane region" description="Helical" evidence="7">
    <location>
        <begin position="35"/>
        <end position="54"/>
    </location>
</feature>
<evidence type="ECO:0000256" key="3">
    <source>
        <dbReference type="ARBA" id="ARBA00022692"/>
    </source>
</evidence>
<feature type="transmembrane region" description="Helical" evidence="7">
    <location>
        <begin position="356"/>
        <end position="382"/>
    </location>
</feature>
<proteinExistence type="inferred from homology"/>